<comment type="similarity">
    <text evidence="7">Belongs to the peptidase M24B family. Bacterial-type prolidase subfamily.</text>
</comment>
<feature type="domain" description="Peptidase M24" evidence="8">
    <location>
        <begin position="174"/>
        <end position="429"/>
    </location>
</feature>
<comment type="catalytic activity">
    <reaction evidence="7">
        <text>Xaa-L-Pro dipeptide + H2O = an L-alpha-amino acid + L-proline</text>
        <dbReference type="Rhea" id="RHEA:76407"/>
        <dbReference type="ChEBI" id="CHEBI:15377"/>
        <dbReference type="ChEBI" id="CHEBI:59869"/>
        <dbReference type="ChEBI" id="CHEBI:60039"/>
        <dbReference type="ChEBI" id="CHEBI:195196"/>
        <dbReference type="EC" id="3.4.13.9"/>
    </reaction>
</comment>
<dbReference type="Pfam" id="PF21216">
    <property type="entry name" value="PepQ_N"/>
    <property type="match status" value="1"/>
</dbReference>
<dbReference type="Gene3D" id="3.90.230.10">
    <property type="entry name" value="Creatinase/methionine aminopeptidase superfamily"/>
    <property type="match status" value="1"/>
</dbReference>
<feature type="binding site" evidence="7">
    <location>
        <position position="259"/>
    </location>
    <ligand>
        <name>Mn(2+)</name>
        <dbReference type="ChEBI" id="CHEBI:29035"/>
        <label>2</label>
    </ligand>
</feature>
<dbReference type="Gene3D" id="3.40.350.10">
    <property type="entry name" value="Creatinase/prolidase N-terminal domain"/>
    <property type="match status" value="1"/>
</dbReference>
<dbReference type="InterPro" id="IPR029149">
    <property type="entry name" value="Creatin/AminoP/Spt16_N"/>
</dbReference>
<keyword evidence="6 7" id="KW-0464">Manganese</keyword>
<dbReference type="GO" id="GO:0008235">
    <property type="term" value="F:metalloexopeptidase activity"/>
    <property type="evidence" value="ECO:0007669"/>
    <property type="project" value="UniProtKB-UniRule"/>
</dbReference>
<dbReference type="GO" id="GO:0004177">
    <property type="term" value="F:aminopeptidase activity"/>
    <property type="evidence" value="ECO:0007669"/>
    <property type="project" value="TreeGrafter"/>
</dbReference>
<evidence type="ECO:0000256" key="1">
    <source>
        <dbReference type="ARBA" id="ARBA00022670"/>
    </source>
</evidence>
<dbReference type="AlphaFoldDB" id="A0A853IF63"/>
<dbReference type="InterPro" id="IPR036005">
    <property type="entry name" value="Creatinase/aminopeptidase-like"/>
</dbReference>
<gene>
    <name evidence="7 10" type="primary">pepQ</name>
    <name evidence="10" type="ORF">H0A36_21630</name>
</gene>
<dbReference type="PANTHER" id="PTHR43226">
    <property type="entry name" value="XAA-PRO AMINOPEPTIDASE 3"/>
    <property type="match status" value="1"/>
</dbReference>
<organism evidence="10 11">
    <name type="scientific">Spartinivicinus marinus</name>
    <dbReference type="NCBI Taxonomy" id="2994442"/>
    <lineage>
        <taxon>Bacteria</taxon>
        <taxon>Pseudomonadati</taxon>
        <taxon>Pseudomonadota</taxon>
        <taxon>Gammaproteobacteria</taxon>
        <taxon>Oceanospirillales</taxon>
        <taxon>Zooshikellaceae</taxon>
        <taxon>Spartinivicinus</taxon>
    </lineage>
</organism>
<dbReference type="GO" id="GO:0016795">
    <property type="term" value="F:phosphoric triester hydrolase activity"/>
    <property type="evidence" value="ECO:0007669"/>
    <property type="project" value="InterPro"/>
</dbReference>
<dbReference type="NCBIfam" id="NF010133">
    <property type="entry name" value="PRK13607.1"/>
    <property type="match status" value="1"/>
</dbReference>
<dbReference type="InterPro" id="IPR048819">
    <property type="entry name" value="PepQ_N"/>
</dbReference>
<dbReference type="Pfam" id="PF00557">
    <property type="entry name" value="Peptidase_M24"/>
    <property type="match status" value="1"/>
</dbReference>
<feature type="binding site" evidence="7">
    <location>
        <position position="248"/>
    </location>
    <ligand>
        <name>Mn(2+)</name>
        <dbReference type="ChEBI" id="CHEBI:29035"/>
        <label>2</label>
    </ligand>
</feature>
<evidence type="ECO:0000256" key="5">
    <source>
        <dbReference type="ARBA" id="ARBA00023049"/>
    </source>
</evidence>
<dbReference type="HAMAP" id="MF_01279">
    <property type="entry name" value="X_Pro_dipeptid"/>
    <property type="match status" value="1"/>
</dbReference>
<evidence type="ECO:0000256" key="2">
    <source>
        <dbReference type="ARBA" id="ARBA00022723"/>
    </source>
</evidence>
<dbReference type="EC" id="3.4.13.9" evidence="7"/>
<evidence type="ECO:0000259" key="8">
    <source>
        <dbReference type="Pfam" id="PF00557"/>
    </source>
</evidence>
<dbReference type="Proteomes" id="UP000569732">
    <property type="component" value="Unassembled WGS sequence"/>
</dbReference>
<evidence type="ECO:0000259" key="9">
    <source>
        <dbReference type="Pfam" id="PF21216"/>
    </source>
</evidence>
<keyword evidence="2 7" id="KW-0479">Metal-binding</keyword>
<sequence>MSEIKMNWQHLYANHIDRVSQLFEKAMTLADVEGVVIFSGKPKSAFLDDTYYPFKANPFFKWWVPLSNLPQSVVIIKPGEKPQLVYFMPQDFWHVTPEPPAGYWVDSFNLTIINKVEALKNVLPANLEQLAFLGEETQLAAEWGIGQVNPVNLVNYLSYHRAYKTDYEQQCLILANQIAMKGHNAAIAAFQQQQSELEIHLAFLKACGHQEAYAPYNNIVALNEHGAVLHYDHYQSISPQQHLSLLVDAGASFSGYIADITRTTSAVESGLFNQLVEKLDQAQQRIIQQIKKGMDYAVLHDQMHQRIAVILTELEIVNTTADACYEQQLTRSFFPHGLGHLIGLQTHDVGGWQQDEQGTLLNAHPDYPFLRLQRPITERMAFTIEPGIYFIDLLLEQLSSVQKKLINWSVVDALKPYGGVRIEDTVIVQQQGTHNITRDAFTEAD</sequence>
<feature type="binding site" evidence="7">
    <location>
        <position position="340"/>
    </location>
    <ligand>
        <name>Mn(2+)</name>
        <dbReference type="ChEBI" id="CHEBI:29035"/>
        <label>1</label>
    </ligand>
</feature>
<feature type="domain" description="Xaa-Pro dipeptidase N-terminal" evidence="9">
    <location>
        <begin position="10"/>
        <end position="159"/>
    </location>
</feature>
<dbReference type="GO" id="GO:0005829">
    <property type="term" value="C:cytosol"/>
    <property type="evidence" value="ECO:0007669"/>
    <property type="project" value="TreeGrafter"/>
</dbReference>
<keyword evidence="5 7" id="KW-0482">Metalloprotease</keyword>
<dbReference type="GO" id="GO:0046872">
    <property type="term" value="F:metal ion binding"/>
    <property type="evidence" value="ECO:0007669"/>
    <property type="project" value="UniProtKB-KW"/>
</dbReference>
<dbReference type="InterPro" id="IPR000994">
    <property type="entry name" value="Pept_M24"/>
</dbReference>
<evidence type="ECO:0000313" key="11">
    <source>
        <dbReference type="Proteomes" id="UP000569732"/>
    </source>
</evidence>
<comment type="function">
    <text evidence="7">Splits dipeptides with a prolyl residue in the C-terminal position.</text>
</comment>
<feature type="binding site" evidence="7">
    <location>
        <position position="423"/>
    </location>
    <ligand>
        <name>Mn(2+)</name>
        <dbReference type="ChEBI" id="CHEBI:29035"/>
        <label>2</label>
    </ligand>
</feature>
<comment type="cofactor">
    <cofactor evidence="7">
        <name>Mn(2+)</name>
        <dbReference type="ChEBI" id="CHEBI:29035"/>
    </cofactor>
    <text evidence="7">Binds 2 manganese ions per subunit.</text>
</comment>
<dbReference type="RefSeq" id="WP_180570625.1">
    <property type="nucleotide sequence ID" value="NZ_JACCKB010000046.1"/>
</dbReference>
<comment type="caution">
    <text evidence="10">The sequence shown here is derived from an EMBL/GenBank/DDBJ whole genome shotgun (WGS) entry which is preliminary data.</text>
</comment>
<accession>A0A853IF63</accession>
<protein>
    <recommendedName>
        <fullName evidence="7">Xaa-Pro dipeptidase</fullName>
        <shortName evidence="7">X-Pro dipeptidase</shortName>
        <ecNumber evidence="7">3.4.13.9</ecNumber>
    </recommendedName>
    <alternativeName>
        <fullName evidence="7">Imidodipeptidase</fullName>
    </alternativeName>
    <alternativeName>
        <fullName evidence="7">Proline dipeptidase</fullName>
        <shortName evidence="7">Prolidase</shortName>
    </alternativeName>
</protein>
<dbReference type="PANTHER" id="PTHR43226:SF8">
    <property type="entry name" value="XAA-PRO DIPEPTIDASE"/>
    <property type="match status" value="1"/>
</dbReference>
<keyword evidence="3 7" id="KW-0378">Hydrolase</keyword>
<evidence type="ECO:0000256" key="4">
    <source>
        <dbReference type="ARBA" id="ARBA00022997"/>
    </source>
</evidence>
<feature type="binding site" evidence="7">
    <location>
        <position position="259"/>
    </location>
    <ligand>
        <name>Mn(2+)</name>
        <dbReference type="ChEBI" id="CHEBI:29035"/>
        <label>1</label>
    </ligand>
</feature>
<evidence type="ECO:0000256" key="6">
    <source>
        <dbReference type="ARBA" id="ARBA00023211"/>
    </source>
</evidence>
<dbReference type="SUPFAM" id="SSF55920">
    <property type="entry name" value="Creatinase/aminopeptidase"/>
    <property type="match status" value="1"/>
</dbReference>
<keyword evidence="1 7" id="KW-0645">Protease</keyword>
<keyword evidence="4 7" id="KW-0224">Dipeptidase</keyword>
<name>A0A853IF63_9GAMM</name>
<reference evidence="10 11" key="1">
    <citation type="submission" date="2020-07" db="EMBL/GenBank/DDBJ databases">
        <title>Endozoicomonas sp. nov., isolated from sediment.</title>
        <authorList>
            <person name="Gu T."/>
        </authorList>
    </citation>
    <scope>NUCLEOTIDE SEQUENCE [LARGE SCALE GENOMIC DNA]</scope>
    <source>
        <strain evidence="10 11">SM1973</strain>
    </source>
</reference>
<dbReference type="EMBL" id="JACCKB010000046">
    <property type="protein sequence ID" value="NYZ68621.1"/>
    <property type="molecule type" value="Genomic_DNA"/>
</dbReference>
<dbReference type="InterPro" id="IPR022846">
    <property type="entry name" value="X_Pro_dipept"/>
</dbReference>
<dbReference type="GO" id="GO:0006508">
    <property type="term" value="P:proteolysis"/>
    <property type="evidence" value="ECO:0007669"/>
    <property type="project" value="UniProtKB-KW"/>
</dbReference>
<feature type="binding site" evidence="7">
    <location>
        <position position="423"/>
    </location>
    <ligand>
        <name>Mn(2+)</name>
        <dbReference type="ChEBI" id="CHEBI:29035"/>
        <label>1</label>
    </ligand>
</feature>
<evidence type="ECO:0000256" key="3">
    <source>
        <dbReference type="ARBA" id="ARBA00022801"/>
    </source>
</evidence>
<keyword evidence="11" id="KW-1185">Reference proteome</keyword>
<evidence type="ECO:0000256" key="7">
    <source>
        <dbReference type="HAMAP-Rule" id="MF_01279"/>
    </source>
</evidence>
<evidence type="ECO:0000313" key="10">
    <source>
        <dbReference type="EMBL" id="NYZ68621.1"/>
    </source>
</evidence>
<feature type="binding site" evidence="7">
    <location>
        <position position="385"/>
    </location>
    <ligand>
        <name>Mn(2+)</name>
        <dbReference type="ChEBI" id="CHEBI:29035"/>
        <label>1</label>
    </ligand>
</feature>
<dbReference type="InterPro" id="IPR052433">
    <property type="entry name" value="X-Pro_dipept-like"/>
</dbReference>
<proteinExistence type="inferred from homology"/>
<dbReference type="GO" id="GO:0102009">
    <property type="term" value="F:proline dipeptidase activity"/>
    <property type="evidence" value="ECO:0007669"/>
    <property type="project" value="UniProtKB-EC"/>
</dbReference>